<gene>
    <name evidence="9" type="ORF">COLO4_02003</name>
</gene>
<evidence type="ECO:0000256" key="6">
    <source>
        <dbReference type="ARBA" id="ARBA00023012"/>
    </source>
</evidence>
<evidence type="ECO:0000256" key="5">
    <source>
        <dbReference type="ARBA" id="ARBA00022777"/>
    </source>
</evidence>
<feature type="domain" description="Histidine kinase" evidence="7">
    <location>
        <begin position="56"/>
        <end position="270"/>
    </location>
</feature>
<comment type="catalytic activity">
    <reaction evidence="1">
        <text>ATP + protein L-histidine = ADP + protein N-phospho-L-histidine.</text>
        <dbReference type="EC" id="2.7.13.3"/>
    </reaction>
</comment>
<dbReference type="InterPro" id="IPR005467">
    <property type="entry name" value="His_kinase_dom"/>
</dbReference>
<dbReference type="PRINTS" id="PR00344">
    <property type="entry name" value="BCTRLSENSOR"/>
</dbReference>
<evidence type="ECO:0000256" key="3">
    <source>
        <dbReference type="ARBA" id="ARBA00022553"/>
    </source>
</evidence>
<dbReference type="PANTHER" id="PTHR45453">
    <property type="entry name" value="PHOSPHATE REGULON SENSOR PROTEIN PHOR"/>
    <property type="match status" value="1"/>
</dbReference>
<dbReference type="InterPro" id="IPR003661">
    <property type="entry name" value="HisK_dim/P_dom"/>
</dbReference>
<dbReference type="GO" id="GO:0005886">
    <property type="term" value="C:plasma membrane"/>
    <property type="evidence" value="ECO:0007669"/>
    <property type="project" value="TreeGrafter"/>
</dbReference>
<dbReference type="EC" id="2.7.13.3" evidence="2"/>
<evidence type="ECO:0000313" key="10">
    <source>
        <dbReference type="Proteomes" id="UP000187203"/>
    </source>
</evidence>
<evidence type="ECO:0000259" key="7">
    <source>
        <dbReference type="PROSITE" id="PS50109"/>
    </source>
</evidence>
<keyword evidence="6" id="KW-0902">Two-component regulatory system</keyword>
<dbReference type="Pfam" id="PF00512">
    <property type="entry name" value="HisKA"/>
    <property type="match status" value="1"/>
</dbReference>
<sequence>MEYSIKGYRDGNIRWVRSTGKLYHGDIFTKANFSGTVQDITRKKLEEQRKDDFLSIASHELKTPVTTLKGSLQLLNRYRDNMQHPMVIKLIDHANTSVTKITGLIDDLLNTTRTKEGQLHLNYKSFNLYEMLETCCSHIRMREKYRLILQGSKDIFIEADEARIEQVVVNFVNNAVKYAPDQHEIHISVEKTEGKVQVSVKDFGPGIPADKIPYIFDRYYRADYSGVQYSGLGLGLYISAEIIKKHRGEIGVNSELGAGSTFWFTLPVQKV</sequence>
<accession>A0A1R3L1M7</accession>
<keyword evidence="3" id="KW-0597">Phosphoprotein</keyword>
<keyword evidence="5" id="KW-0418">Kinase</keyword>
<dbReference type="GO" id="GO:0016036">
    <property type="term" value="P:cellular response to phosphate starvation"/>
    <property type="evidence" value="ECO:0007669"/>
    <property type="project" value="TreeGrafter"/>
</dbReference>
<evidence type="ECO:0000256" key="2">
    <source>
        <dbReference type="ARBA" id="ARBA00012438"/>
    </source>
</evidence>
<dbReference type="SMART" id="SM00387">
    <property type="entry name" value="HATPase_c"/>
    <property type="match status" value="1"/>
</dbReference>
<dbReference type="InterPro" id="IPR050351">
    <property type="entry name" value="BphY/WalK/GraS-like"/>
</dbReference>
<dbReference type="PROSITE" id="PS50109">
    <property type="entry name" value="HIS_KIN"/>
    <property type="match status" value="1"/>
</dbReference>
<evidence type="ECO:0000259" key="8">
    <source>
        <dbReference type="PROSITE" id="PS50113"/>
    </source>
</evidence>
<evidence type="ECO:0000256" key="1">
    <source>
        <dbReference type="ARBA" id="ARBA00000085"/>
    </source>
</evidence>
<dbReference type="STRING" id="93759.A0A1R3L1M7"/>
<reference evidence="10" key="1">
    <citation type="submission" date="2013-09" db="EMBL/GenBank/DDBJ databases">
        <title>Corchorus olitorius genome sequencing.</title>
        <authorList>
            <person name="Alam M."/>
            <person name="Haque M.S."/>
            <person name="Islam M.S."/>
            <person name="Emdad E.M."/>
            <person name="Islam M.M."/>
            <person name="Ahmed B."/>
            <person name="Halim A."/>
            <person name="Hossen Q.M.M."/>
            <person name="Hossain M.Z."/>
            <person name="Ahmed R."/>
            <person name="Khan M.M."/>
            <person name="Islam R."/>
            <person name="Rashid M.M."/>
            <person name="Khan S.A."/>
            <person name="Rahman M.S."/>
            <person name="Alam M."/>
            <person name="Yahiya A.S."/>
            <person name="Khan M.S."/>
            <person name="Azam M.S."/>
            <person name="Haque T."/>
            <person name="Lashkar M.Z.H."/>
            <person name="Akhand A.I."/>
            <person name="Morshed G."/>
            <person name="Roy S."/>
            <person name="Uddin K.S."/>
            <person name="Rabeya T."/>
            <person name="Hossain A.S."/>
            <person name="Chowdhury A."/>
            <person name="Snigdha A.R."/>
            <person name="Mortoza M.S."/>
            <person name="Matin S.A."/>
            <person name="Hoque S.M.E."/>
            <person name="Islam M.K."/>
            <person name="Roy D.K."/>
            <person name="Haider R."/>
            <person name="Moosa M.M."/>
            <person name="Elias S.M."/>
            <person name="Hasan A.M."/>
            <person name="Jahan S."/>
            <person name="Shafiuddin M."/>
            <person name="Mahmood N."/>
            <person name="Shommy N.S."/>
        </authorList>
    </citation>
    <scope>NUCLEOTIDE SEQUENCE [LARGE SCALE GENOMIC DNA]</scope>
    <source>
        <strain evidence="10">cv. O-4</strain>
    </source>
</reference>
<dbReference type="OrthoDB" id="21225at2759"/>
<name>A0A1R3L1M7_9ROSI</name>
<dbReference type="Pfam" id="PF02518">
    <property type="entry name" value="HATPase_c"/>
    <property type="match status" value="1"/>
</dbReference>
<dbReference type="SMART" id="SM00388">
    <property type="entry name" value="HisKA"/>
    <property type="match status" value="1"/>
</dbReference>
<dbReference type="AlphaFoldDB" id="A0A1R3L1M7"/>
<dbReference type="PROSITE" id="PS50113">
    <property type="entry name" value="PAC"/>
    <property type="match status" value="1"/>
</dbReference>
<organism evidence="9 10">
    <name type="scientific">Corchorus olitorius</name>
    <dbReference type="NCBI Taxonomy" id="93759"/>
    <lineage>
        <taxon>Eukaryota</taxon>
        <taxon>Viridiplantae</taxon>
        <taxon>Streptophyta</taxon>
        <taxon>Embryophyta</taxon>
        <taxon>Tracheophyta</taxon>
        <taxon>Spermatophyta</taxon>
        <taxon>Magnoliopsida</taxon>
        <taxon>eudicotyledons</taxon>
        <taxon>Gunneridae</taxon>
        <taxon>Pentapetalae</taxon>
        <taxon>rosids</taxon>
        <taxon>malvids</taxon>
        <taxon>Malvales</taxon>
        <taxon>Malvaceae</taxon>
        <taxon>Grewioideae</taxon>
        <taxon>Apeibeae</taxon>
        <taxon>Corchorus</taxon>
    </lineage>
</organism>
<dbReference type="SUPFAM" id="SSF55874">
    <property type="entry name" value="ATPase domain of HSP90 chaperone/DNA topoisomerase II/histidine kinase"/>
    <property type="match status" value="1"/>
</dbReference>
<evidence type="ECO:0000313" key="9">
    <source>
        <dbReference type="EMBL" id="OMP13253.1"/>
    </source>
</evidence>
<dbReference type="FunFam" id="3.30.565.10:FF:000006">
    <property type="entry name" value="Sensor histidine kinase WalK"/>
    <property type="match status" value="1"/>
</dbReference>
<dbReference type="InterPro" id="IPR000700">
    <property type="entry name" value="PAS-assoc_C"/>
</dbReference>
<dbReference type="GO" id="GO:0000155">
    <property type="term" value="F:phosphorelay sensor kinase activity"/>
    <property type="evidence" value="ECO:0007669"/>
    <property type="project" value="InterPro"/>
</dbReference>
<dbReference type="InterPro" id="IPR003594">
    <property type="entry name" value="HATPase_dom"/>
</dbReference>
<dbReference type="InterPro" id="IPR036890">
    <property type="entry name" value="HATPase_C_sf"/>
</dbReference>
<dbReference type="Gene3D" id="1.10.287.130">
    <property type="match status" value="1"/>
</dbReference>
<dbReference type="Gene3D" id="3.30.565.10">
    <property type="entry name" value="Histidine kinase-like ATPase, C-terminal domain"/>
    <property type="match status" value="1"/>
</dbReference>
<feature type="domain" description="PAC" evidence="8">
    <location>
        <begin position="1"/>
        <end position="52"/>
    </location>
</feature>
<keyword evidence="4" id="KW-0808">Transferase</keyword>
<comment type="caution">
    <text evidence="9">The sequence shown here is derived from an EMBL/GenBank/DDBJ whole genome shotgun (WGS) entry which is preliminary data.</text>
</comment>
<protein>
    <recommendedName>
        <fullName evidence="2">histidine kinase</fullName>
        <ecNumber evidence="2">2.7.13.3</ecNumber>
    </recommendedName>
</protein>
<evidence type="ECO:0000256" key="4">
    <source>
        <dbReference type="ARBA" id="ARBA00022679"/>
    </source>
</evidence>
<dbReference type="InterPro" id="IPR036097">
    <property type="entry name" value="HisK_dim/P_sf"/>
</dbReference>
<keyword evidence="10" id="KW-1185">Reference proteome</keyword>
<dbReference type="CDD" id="cd00082">
    <property type="entry name" value="HisKA"/>
    <property type="match status" value="1"/>
</dbReference>
<dbReference type="Proteomes" id="UP000187203">
    <property type="component" value="Unassembled WGS sequence"/>
</dbReference>
<dbReference type="InterPro" id="IPR004358">
    <property type="entry name" value="Sig_transdc_His_kin-like_C"/>
</dbReference>
<dbReference type="PANTHER" id="PTHR45453:SF1">
    <property type="entry name" value="PHOSPHATE REGULON SENSOR PROTEIN PHOR"/>
    <property type="match status" value="1"/>
</dbReference>
<dbReference type="SUPFAM" id="SSF47384">
    <property type="entry name" value="Homodimeric domain of signal transducing histidine kinase"/>
    <property type="match status" value="1"/>
</dbReference>
<proteinExistence type="predicted"/>
<dbReference type="EMBL" id="AWUE01004755">
    <property type="protein sequence ID" value="OMP13253.1"/>
    <property type="molecule type" value="Genomic_DNA"/>
</dbReference>
<dbReference type="GO" id="GO:0004721">
    <property type="term" value="F:phosphoprotein phosphatase activity"/>
    <property type="evidence" value="ECO:0007669"/>
    <property type="project" value="TreeGrafter"/>
</dbReference>